<sequence length="62" mass="6814">MATTNKSSRRQQLINLEIGKSLSFPPSIRSAVKSQLSELKFSTGQRYSVASSQEGIIVTRIS</sequence>
<protein>
    <submittedName>
        <fullName evidence="1">Uncharacterized protein</fullName>
    </submittedName>
</protein>
<dbReference type="EMBL" id="JANGBQ010000032">
    <property type="protein sequence ID" value="MCQ5084089.1"/>
    <property type="molecule type" value="Genomic_DNA"/>
</dbReference>
<accession>A0AAJ1CGB4</accession>
<evidence type="ECO:0000313" key="2">
    <source>
        <dbReference type="Proteomes" id="UP001205035"/>
    </source>
</evidence>
<organism evidence="1 2">
    <name type="scientific">Alistipes onderdonkii</name>
    <dbReference type="NCBI Taxonomy" id="328813"/>
    <lineage>
        <taxon>Bacteria</taxon>
        <taxon>Pseudomonadati</taxon>
        <taxon>Bacteroidota</taxon>
        <taxon>Bacteroidia</taxon>
        <taxon>Bacteroidales</taxon>
        <taxon>Rikenellaceae</taxon>
        <taxon>Alistipes</taxon>
    </lineage>
</organism>
<dbReference type="Proteomes" id="UP001205035">
    <property type="component" value="Unassembled WGS sequence"/>
</dbReference>
<gene>
    <name evidence="1" type="ORF">NE651_14475</name>
</gene>
<comment type="caution">
    <text evidence="1">The sequence shown here is derived from an EMBL/GenBank/DDBJ whole genome shotgun (WGS) entry which is preliminary data.</text>
</comment>
<dbReference type="AlphaFoldDB" id="A0AAJ1CGB4"/>
<evidence type="ECO:0000313" key="1">
    <source>
        <dbReference type="EMBL" id="MCQ5084089.1"/>
    </source>
</evidence>
<name>A0AAJ1CGB4_9BACT</name>
<reference evidence="1" key="1">
    <citation type="submission" date="2022-06" db="EMBL/GenBank/DDBJ databases">
        <title>Isolation of gut microbiota from human fecal samples.</title>
        <authorList>
            <person name="Pamer E.G."/>
            <person name="Barat B."/>
            <person name="Waligurski E."/>
            <person name="Medina S."/>
            <person name="Paddock L."/>
            <person name="Mostad J."/>
        </authorList>
    </citation>
    <scope>NUCLEOTIDE SEQUENCE</scope>
    <source>
        <strain evidence="1">DFI.6.22</strain>
    </source>
</reference>
<dbReference type="RefSeq" id="WP_256166597.1">
    <property type="nucleotide sequence ID" value="NZ_JANGBQ010000032.1"/>
</dbReference>
<proteinExistence type="predicted"/>